<keyword evidence="1" id="KW-1133">Transmembrane helix</keyword>
<dbReference type="AlphaFoldDB" id="A0A6C0HKK3"/>
<proteinExistence type="predicted"/>
<dbReference type="InterPro" id="IPR013320">
    <property type="entry name" value="ConA-like_dom_sf"/>
</dbReference>
<reference evidence="2" key="1">
    <citation type="journal article" date="2020" name="Nature">
        <title>Giant virus diversity and host interactions through global metagenomics.</title>
        <authorList>
            <person name="Schulz F."/>
            <person name="Roux S."/>
            <person name="Paez-Espino D."/>
            <person name="Jungbluth S."/>
            <person name="Walsh D.A."/>
            <person name="Denef V.J."/>
            <person name="McMahon K.D."/>
            <person name="Konstantinidis K.T."/>
            <person name="Eloe-Fadrosh E.A."/>
            <person name="Kyrpides N.C."/>
            <person name="Woyke T."/>
        </authorList>
    </citation>
    <scope>NUCLEOTIDE SEQUENCE</scope>
    <source>
        <strain evidence="2">GVMAG-M-3300023184-120</strain>
    </source>
</reference>
<sequence>MDYPVVILSIILVIVLYVLYSYFNGKKTSLGKARLLGKSATTAEQNFMSFKTVDSPTSPNYYISYWIYVDEFRPTPNKNVDDNLFDLTTADGSRIIGVKLSRTGVLYYNRSDNKEEVIVSSFPLQKWCHLIISVESNRVVDCYLDGKLVKSQKETAALASTTTASEIKEIERVDNNIFIGSMERQPVTMDPATAWNLYSAGSGGNFIAKTFSQYGVAVQFTKDKKVRGEIAFPP</sequence>
<organism evidence="2">
    <name type="scientific">viral metagenome</name>
    <dbReference type="NCBI Taxonomy" id="1070528"/>
    <lineage>
        <taxon>unclassified sequences</taxon>
        <taxon>metagenomes</taxon>
        <taxon>organismal metagenomes</taxon>
    </lineage>
</organism>
<dbReference type="Gene3D" id="2.60.120.200">
    <property type="match status" value="1"/>
</dbReference>
<protein>
    <recommendedName>
        <fullName evidence="3">Lectin/glucanase superfamily protein</fullName>
    </recommendedName>
</protein>
<dbReference type="SUPFAM" id="SSF49899">
    <property type="entry name" value="Concanavalin A-like lectins/glucanases"/>
    <property type="match status" value="1"/>
</dbReference>
<feature type="transmembrane region" description="Helical" evidence="1">
    <location>
        <begin position="6"/>
        <end position="23"/>
    </location>
</feature>
<keyword evidence="1" id="KW-0812">Transmembrane</keyword>
<dbReference type="Pfam" id="PF13385">
    <property type="entry name" value="Laminin_G_3"/>
    <property type="match status" value="1"/>
</dbReference>
<evidence type="ECO:0008006" key="3">
    <source>
        <dbReference type="Google" id="ProtNLM"/>
    </source>
</evidence>
<keyword evidence="1" id="KW-0472">Membrane</keyword>
<name>A0A6C0HKK3_9ZZZZ</name>
<evidence type="ECO:0000256" key="1">
    <source>
        <dbReference type="SAM" id="Phobius"/>
    </source>
</evidence>
<accession>A0A6C0HKK3</accession>
<dbReference type="EMBL" id="MN739970">
    <property type="protein sequence ID" value="QHT80523.1"/>
    <property type="molecule type" value="Genomic_DNA"/>
</dbReference>
<evidence type="ECO:0000313" key="2">
    <source>
        <dbReference type="EMBL" id="QHT80523.1"/>
    </source>
</evidence>